<dbReference type="AlphaFoldDB" id="A0A921GED7"/>
<dbReference type="RefSeq" id="WP_075280793.1">
    <property type="nucleotide sequence ID" value="NZ_CAUWLO010000011.1"/>
</dbReference>
<dbReference type="InterPro" id="IPR029756">
    <property type="entry name" value="MTH1187/YkoF-like"/>
</dbReference>
<dbReference type="Proteomes" id="UP000697330">
    <property type="component" value="Unassembled WGS sequence"/>
</dbReference>
<dbReference type="EMBL" id="DYWQ01000051">
    <property type="protein sequence ID" value="HJF44772.1"/>
    <property type="molecule type" value="Genomic_DNA"/>
</dbReference>
<evidence type="ECO:0000313" key="3">
    <source>
        <dbReference type="EMBL" id="HJF44772.1"/>
    </source>
</evidence>
<organism evidence="3 4">
    <name type="scientific">Thermophilibacter provencensis</name>
    <dbReference type="NCBI Taxonomy" id="1852386"/>
    <lineage>
        <taxon>Bacteria</taxon>
        <taxon>Bacillati</taxon>
        <taxon>Actinomycetota</taxon>
        <taxon>Coriobacteriia</taxon>
        <taxon>Coriobacteriales</taxon>
        <taxon>Atopobiaceae</taxon>
        <taxon>Thermophilibacter</taxon>
    </lineage>
</organism>
<gene>
    <name evidence="3" type="ORF">K8U72_03180</name>
</gene>
<dbReference type="GO" id="GO:0005829">
    <property type="term" value="C:cytosol"/>
    <property type="evidence" value="ECO:0007669"/>
    <property type="project" value="TreeGrafter"/>
</dbReference>
<evidence type="ECO:0000256" key="1">
    <source>
        <dbReference type="ARBA" id="ARBA00010272"/>
    </source>
</evidence>
<evidence type="ECO:0000259" key="2">
    <source>
        <dbReference type="Pfam" id="PF01910"/>
    </source>
</evidence>
<dbReference type="Pfam" id="PF01910">
    <property type="entry name" value="Thiamine_BP"/>
    <property type="match status" value="1"/>
</dbReference>
<reference evidence="3" key="1">
    <citation type="journal article" date="2021" name="PeerJ">
        <title>Extensive microbial diversity within the chicken gut microbiome revealed by metagenomics and culture.</title>
        <authorList>
            <person name="Gilroy R."/>
            <person name="Ravi A."/>
            <person name="Getino M."/>
            <person name="Pursley I."/>
            <person name="Horton D.L."/>
            <person name="Alikhan N.F."/>
            <person name="Baker D."/>
            <person name="Gharbi K."/>
            <person name="Hall N."/>
            <person name="Watson M."/>
            <person name="Adriaenssens E.M."/>
            <person name="Foster-Nyarko E."/>
            <person name="Jarju S."/>
            <person name="Secka A."/>
            <person name="Antonio M."/>
            <person name="Oren A."/>
            <person name="Chaudhuri R.R."/>
            <person name="La Ragione R."/>
            <person name="Hildebrand F."/>
            <person name="Pallen M.J."/>
        </authorList>
    </citation>
    <scope>NUCLEOTIDE SEQUENCE</scope>
    <source>
        <strain evidence="3">CHK124-7917</strain>
    </source>
</reference>
<feature type="domain" description="Thiamine-binding protein" evidence="2">
    <location>
        <begin position="5"/>
        <end position="97"/>
    </location>
</feature>
<dbReference type="InterPro" id="IPR002767">
    <property type="entry name" value="Thiamine_BP"/>
</dbReference>
<evidence type="ECO:0000313" key="4">
    <source>
        <dbReference type="Proteomes" id="UP000697330"/>
    </source>
</evidence>
<name>A0A921GED7_9ACTN</name>
<dbReference type="PANTHER" id="PTHR33777:SF1">
    <property type="entry name" value="UPF0045 PROTEIN ECM15"/>
    <property type="match status" value="1"/>
</dbReference>
<comment type="similarity">
    <text evidence="1">Belongs to the UPF0045 family.</text>
</comment>
<sequence>MNCSVAIQFLPMDATTDDATCDAVDAVIAYIDSTGVDYFVGPFETAIEGDYETCMEILKNCQLVGAKAGCRHMMCYAKINFRPDGDVMSTDRKIGKYHPGDPEFAPKAADAAA</sequence>
<reference evidence="3" key="2">
    <citation type="submission" date="2021-09" db="EMBL/GenBank/DDBJ databases">
        <authorList>
            <person name="Gilroy R."/>
        </authorList>
    </citation>
    <scope>NUCLEOTIDE SEQUENCE</scope>
    <source>
        <strain evidence="3">CHK124-7917</strain>
    </source>
</reference>
<dbReference type="PANTHER" id="PTHR33777">
    <property type="entry name" value="UPF0045 PROTEIN ECM15"/>
    <property type="match status" value="1"/>
</dbReference>
<dbReference type="SUPFAM" id="SSF89957">
    <property type="entry name" value="MTH1187/YkoF-like"/>
    <property type="match status" value="1"/>
</dbReference>
<accession>A0A921GED7</accession>
<dbReference type="Gene3D" id="3.30.70.930">
    <property type="match status" value="1"/>
</dbReference>
<dbReference type="InterPro" id="IPR051614">
    <property type="entry name" value="UPF0045_domain"/>
</dbReference>
<comment type="caution">
    <text evidence="3">The sequence shown here is derived from an EMBL/GenBank/DDBJ whole genome shotgun (WGS) entry which is preliminary data.</text>
</comment>
<dbReference type="OrthoDB" id="9793516at2"/>
<proteinExistence type="inferred from homology"/>
<protein>
    <submittedName>
        <fullName evidence="3">Thiamine-binding protein</fullName>
    </submittedName>
</protein>